<feature type="compositionally biased region" description="Polar residues" evidence="11">
    <location>
        <begin position="169"/>
        <end position="180"/>
    </location>
</feature>
<evidence type="ECO:0000256" key="8">
    <source>
        <dbReference type="ARBA" id="ARBA00022837"/>
    </source>
</evidence>
<keyword evidence="6 9" id="KW-0378">Hydrolase</keyword>
<evidence type="ECO:0000256" key="9">
    <source>
        <dbReference type="PROSITE-ProRule" id="PRU01240"/>
    </source>
</evidence>
<evidence type="ECO:0000256" key="11">
    <source>
        <dbReference type="SAM" id="MobiDB-lite"/>
    </source>
</evidence>
<feature type="active site" description="Charge relay system" evidence="9">
    <location>
        <position position="218"/>
    </location>
</feature>
<dbReference type="Pfam" id="PF00082">
    <property type="entry name" value="Peptidase_S8"/>
    <property type="match status" value="1"/>
</dbReference>
<organism evidence="14 15">
    <name type="scientific">Neobacillus driksii</name>
    <dbReference type="NCBI Taxonomy" id="3035913"/>
    <lineage>
        <taxon>Bacteria</taxon>
        <taxon>Bacillati</taxon>
        <taxon>Bacillota</taxon>
        <taxon>Bacilli</taxon>
        <taxon>Bacillales</taxon>
        <taxon>Bacillaceae</taxon>
        <taxon>Neobacillus</taxon>
    </lineage>
</organism>
<dbReference type="InterPro" id="IPR015500">
    <property type="entry name" value="Peptidase_S8_subtilisin-rel"/>
</dbReference>
<evidence type="ECO:0000313" key="15">
    <source>
        <dbReference type="Proteomes" id="UP001241748"/>
    </source>
</evidence>
<dbReference type="InterPro" id="IPR023828">
    <property type="entry name" value="Peptidase_S8_Ser-AS"/>
</dbReference>
<keyword evidence="4" id="KW-0964">Secreted</keyword>
<feature type="active site" description="Charge relay system" evidence="9">
    <location>
        <position position="276"/>
    </location>
</feature>
<dbReference type="SUPFAM" id="SSF52743">
    <property type="entry name" value="Subtilisin-like"/>
    <property type="match status" value="1"/>
</dbReference>
<dbReference type="PROSITE" id="PS00136">
    <property type="entry name" value="SUBTILASE_ASP"/>
    <property type="match status" value="1"/>
</dbReference>
<dbReference type="Proteomes" id="UP001241748">
    <property type="component" value="Unassembled WGS sequence"/>
</dbReference>
<feature type="chain" id="PRO_5047380209" evidence="12">
    <location>
        <begin position="26"/>
        <end position="936"/>
    </location>
</feature>
<evidence type="ECO:0000256" key="2">
    <source>
        <dbReference type="ARBA" id="ARBA00004613"/>
    </source>
</evidence>
<evidence type="ECO:0000256" key="4">
    <source>
        <dbReference type="ARBA" id="ARBA00022525"/>
    </source>
</evidence>
<accession>A0ABV4YYX7</accession>
<keyword evidence="12" id="KW-0732">Signal</keyword>
<evidence type="ECO:0000256" key="1">
    <source>
        <dbReference type="ARBA" id="ARBA00001913"/>
    </source>
</evidence>
<evidence type="ECO:0000256" key="7">
    <source>
        <dbReference type="ARBA" id="ARBA00022825"/>
    </source>
</evidence>
<evidence type="ECO:0000256" key="5">
    <source>
        <dbReference type="ARBA" id="ARBA00022670"/>
    </source>
</evidence>
<dbReference type="Pfam" id="PF20773">
    <property type="entry name" value="InhA-like_MAM"/>
    <property type="match status" value="1"/>
</dbReference>
<keyword evidence="15" id="KW-1185">Reference proteome</keyword>
<keyword evidence="7 9" id="KW-0720">Serine protease</keyword>
<protein>
    <submittedName>
        <fullName evidence="14">S8 family serine peptidase</fullName>
    </submittedName>
</protein>
<comment type="cofactor">
    <cofactor evidence="1">
        <name>Ca(2+)</name>
        <dbReference type="ChEBI" id="CHEBI:29108"/>
    </cofactor>
</comment>
<dbReference type="PRINTS" id="PR00723">
    <property type="entry name" value="SUBTILISIN"/>
</dbReference>
<proteinExistence type="inferred from homology"/>
<feature type="domain" description="Peptidase S8/S53" evidence="13">
    <location>
        <begin position="209"/>
        <end position="478"/>
    </location>
</feature>
<sequence>MANKLFKVVLLLFMFLSFLAPNVGATGNNTNEEDVPIEENSQQIEVLNTQDDAFLEKKGQQIENLLSKLKDKKKIRVILELNTPFQPEGKLNKDKKLEQRDQIAAIQNSVKEDLQSKLPEQAKSLKIFKTVPYIVVEVDAIGLEALHKNPNVKSIVEDFPMPVGLPAEKSSNSDVISTQEKGTRIDPPTLAESTNVIKANVAWSQGFTGEGQTVAILDTGVDKNHTFLANKVASEACYSTNSPATDGGQSLCPGGVTESTAINSGLDCTNVNGCGHGTHVAGIAAGKGDSFSGVAKDAKIIAMQVFTKFNSTSICVNGAPCALSYTSDQISALERVYALSSQYSIASINMSLGGGRFYSVCEDPRQGIIDNLKSVGIATVIASGNNGYKDSIGAPGCISTAVTVGATNNSDIVTDFSNSAAMVDLLAPGYEINSASNGGGFERMSGTSMATPHVAGAWAVVKEKFPNASVDDIQQKLESGGVPVTDTNGLTKPRIDFQWMIETENFVDLYSQNFEANNGQFTKKGTNNSWEWGIPTDILDSSTKVWGTNLDGNYNTNEVSYIESPVINLSGVKSVLLVSWRQWLNTETDWDFSSVEVSKDGGLTWAVIDTGTGHKAAWENKSAIVDASYAVNNFKIRFGLNSDFLITYAGIYIDDIKIRGEKEIPLKINSVTANVQGTSTTGKPITWTVNAEGTGLQYAYYVYKGTTRVAAIGYSSNNKLTWTPKEAGDYYIRVYAKDSGGKIATKNSAVIKVSTPLNINSVTANVQGTSSVNTPITWTVNATGTGLQYAYYVYKGTTRVATIWYTSNNKLTWTPKEAGDYYVRVYVKDSGGKTAIKNSAVIKVSAGVTIKSVTANVQGTSTKGTPITWTVNATGTGLQYAYYVYKGTTRVAAIGYTSNNKLTWTPKEAGDYYVRAYVKDSGGKIATKNSAVIKVQ</sequence>
<dbReference type="PROSITE" id="PS51892">
    <property type="entry name" value="SUBTILASE"/>
    <property type="match status" value="1"/>
</dbReference>
<dbReference type="Gene3D" id="3.40.50.200">
    <property type="entry name" value="Peptidase S8/S53 domain"/>
    <property type="match status" value="1"/>
</dbReference>
<evidence type="ECO:0000313" key="14">
    <source>
        <dbReference type="EMBL" id="MFB3170059.1"/>
    </source>
</evidence>
<keyword evidence="8" id="KW-0106">Calcium</keyword>
<dbReference type="PROSITE" id="PS00137">
    <property type="entry name" value="SUBTILASE_HIS"/>
    <property type="match status" value="1"/>
</dbReference>
<dbReference type="Gene3D" id="2.60.40.10">
    <property type="entry name" value="Immunoglobulins"/>
    <property type="match status" value="2"/>
</dbReference>
<keyword evidence="5 9" id="KW-0645">Protease</keyword>
<comment type="subcellular location">
    <subcellularLocation>
        <location evidence="2">Secreted</location>
    </subcellularLocation>
</comment>
<dbReference type="EMBL" id="JAROBZ020000002">
    <property type="protein sequence ID" value="MFB3170059.1"/>
    <property type="molecule type" value="Genomic_DNA"/>
</dbReference>
<evidence type="ECO:0000256" key="12">
    <source>
        <dbReference type="SAM" id="SignalP"/>
    </source>
</evidence>
<evidence type="ECO:0000256" key="10">
    <source>
        <dbReference type="RuleBase" id="RU003355"/>
    </source>
</evidence>
<evidence type="ECO:0000256" key="3">
    <source>
        <dbReference type="ARBA" id="ARBA00011073"/>
    </source>
</evidence>
<comment type="similarity">
    <text evidence="3 9 10">Belongs to the peptidase S8 family.</text>
</comment>
<reference evidence="14 15" key="1">
    <citation type="submission" date="2024-05" db="EMBL/GenBank/DDBJ databases">
        <authorList>
            <person name="Venkateswaran K."/>
        </authorList>
    </citation>
    <scope>NUCLEOTIDE SEQUENCE [LARGE SCALE GENOMIC DNA]</scope>
    <source>
        <strain evidence="14 15">179-C4-2-HS</strain>
    </source>
</reference>
<dbReference type="InterPro" id="IPR022398">
    <property type="entry name" value="Peptidase_S8_His-AS"/>
</dbReference>
<evidence type="ECO:0000259" key="13">
    <source>
        <dbReference type="Pfam" id="PF00082"/>
    </source>
</evidence>
<dbReference type="InterPro" id="IPR000209">
    <property type="entry name" value="Peptidase_S8/S53_dom"/>
</dbReference>
<feature type="active site" description="Charge relay system" evidence="9">
    <location>
        <position position="448"/>
    </location>
</feature>
<dbReference type="RefSeq" id="WP_306074614.1">
    <property type="nucleotide sequence ID" value="NZ_JAROBZ020000002.1"/>
</dbReference>
<dbReference type="PANTHER" id="PTHR43806:SF11">
    <property type="entry name" value="CEREVISIN-RELATED"/>
    <property type="match status" value="1"/>
</dbReference>
<feature type="region of interest" description="Disordered" evidence="11">
    <location>
        <begin position="167"/>
        <end position="188"/>
    </location>
</feature>
<dbReference type="PANTHER" id="PTHR43806">
    <property type="entry name" value="PEPTIDASE S8"/>
    <property type="match status" value="1"/>
</dbReference>
<comment type="caution">
    <text evidence="14">The sequence shown here is derived from an EMBL/GenBank/DDBJ whole genome shotgun (WGS) entry which is preliminary data.</text>
</comment>
<evidence type="ECO:0000256" key="6">
    <source>
        <dbReference type="ARBA" id="ARBA00022801"/>
    </source>
</evidence>
<gene>
    <name evidence="14" type="ORF">P5G62_023425</name>
</gene>
<dbReference type="InterPro" id="IPR013783">
    <property type="entry name" value="Ig-like_fold"/>
</dbReference>
<name>A0ABV4YYX7_9BACI</name>
<dbReference type="InterPro" id="IPR036852">
    <property type="entry name" value="Peptidase_S8/S53_dom_sf"/>
</dbReference>
<dbReference type="InterPro" id="IPR050131">
    <property type="entry name" value="Peptidase_S8_subtilisin-like"/>
</dbReference>
<dbReference type="PROSITE" id="PS00138">
    <property type="entry name" value="SUBTILASE_SER"/>
    <property type="match status" value="1"/>
</dbReference>
<dbReference type="InterPro" id="IPR023827">
    <property type="entry name" value="Peptidase_S8_Asp-AS"/>
</dbReference>
<feature type="signal peptide" evidence="12">
    <location>
        <begin position="1"/>
        <end position="25"/>
    </location>
</feature>